<name>A0A5N3VLK3_MUNMU</name>
<sequence length="48" mass="5258">MVITGGNDEDRGGQEKESKEESVLAMLGIIGTILNLIVIIFVYIYTTL</sequence>
<evidence type="ECO:0000256" key="2">
    <source>
        <dbReference type="SAM" id="Phobius"/>
    </source>
</evidence>
<protein>
    <recommendedName>
        <fullName evidence="5">TCL1 upstream neural differentiation-associated RNA</fullName>
    </recommendedName>
</protein>
<evidence type="ECO:0000313" key="3">
    <source>
        <dbReference type="EMBL" id="KAB0350179.1"/>
    </source>
</evidence>
<dbReference type="Proteomes" id="UP000326458">
    <property type="component" value="Unassembled WGS sequence"/>
</dbReference>
<feature type="region of interest" description="Disordered" evidence="1">
    <location>
        <begin position="1"/>
        <end position="20"/>
    </location>
</feature>
<evidence type="ECO:0000313" key="4">
    <source>
        <dbReference type="Proteomes" id="UP000326458"/>
    </source>
</evidence>
<accession>A0A5N3VLK3</accession>
<keyword evidence="2" id="KW-0812">Transmembrane</keyword>
<keyword evidence="4" id="KW-1185">Reference proteome</keyword>
<reference evidence="3 4" key="1">
    <citation type="submission" date="2019-06" db="EMBL/GenBank/DDBJ databases">
        <title>Discovery of a novel chromosome fission-fusion reversal in muntjac.</title>
        <authorList>
            <person name="Mudd A.B."/>
            <person name="Bredeson J.V."/>
            <person name="Baum R."/>
            <person name="Hockemeyer D."/>
            <person name="Rokhsar D.S."/>
        </authorList>
    </citation>
    <scope>NUCLEOTIDE SEQUENCE [LARGE SCALE GENOMIC DNA]</scope>
    <source>
        <strain evidence="3">UTSW_UCB_Mm</strain>
        <tissue evidence="3">Fibroblast cell line</tissue>
    </source>
</reference>
<feature type="transmembrane region" description="Helical" evidence="2">
    <location>
        <begin position="23"/>
        <end position="45"/>
    </location>
</feature>
<dbReference type="EMBL" id="VCEA01000002">
    <property type="protein sequence ID" value="KAB0350179.1"/>
    <property type="molecule type" value="Genomic_DNA"/>
</dbReference>
<evidence type="ECO:0000256" key="1">
    <source>
        <dbReference type="SAM" id="MobiDB-lite"/>
    </source>
</evidence>
<keyword evidence="2" id="KW-0472">Membrane</keyword>
<feature type="compositionally biased region" description="Basic and acidic residues" evidence="1">
    <location>
        <begin position="8"/>
        <end position="20"/>
    </location>
</feature>
<dbReference type="InterPro" id="IPR054138">
    <property type="entry name" value="TUNAR"/>
</dbReference>
<keyword evidence="2" id="KW-1133">Transmembrane helix</keyword>
<proteinExistence type="predicted"/>
<comment type="caution">
    <text evidence="3">The sequence shown here is derived from an EMBL/GenBank/DDBJ whole genome shotgun (WGS) entry which is preliminary data.</text>
</comment>
<gene>
    <name evidence="3" type="ORF">FD754_015036</name>
</gene>
<organism evidence="3 4">
    <name type="scientific">Muntiacus muntjak</name>
    <name type="common">Barking deer</name>
    <name type="synonym">Indian muntjac</name>
    <dbReference type="NCBI Taxonomy" id="9888"/>
    <lineage>
        <taxon>Eukaryota</taxon>
        <taxon>Metazoa</taxon>
        <taxon>Chordata</taxon>
        <taxon>Craniata</taxon>
        <taxon>Vertebrata</taxon>
        <taxon>Euteleostomi</taxon>
        <taxon>Mammalia</taxon>
        <taxon>Eutheria</taxon>
        <taxon>Laurasiatheria</taxon>
        <taxon>Artiodactyla</taxon>
        <taxon>Ruminantia</taxon>
        <taxon>Pecora</taxon>
        <taxon>Cervidae</taxon>
        <taxon>Muntiacinae</taxon>
        <taxon>Muntiacus</taxon>
    </lineage>
</organism>
<dbReference type="AlphaFoldDB" id="A0A5N3VLK3"/>
<evidence type="ECO:0008006" key="5">
    <source>
        <dbReference type="Google" id="ProtNLM"/>
    </source>
</evidence>
<dbReference type="Pfam" id="PF21954">
    <property type="entry name" value="TUNAR"/>
    <property type="match status" value="1"/>
</dbReference>